<name>A0A0F4ZDE8_9PEZI</name>
<comment type="caution">
    <text evidence="4">The sequence shown here is derived from an EMBL/GenBank/DDBJ whole genome shotgun (WGS) entry which is preliminary data.</text>
</comment>
<dbReference type="OrthoDB" id="19690at2759"/>
<comment type="similarity">
    <text evidence="1">Belongs to the thioredoxin family.</text>
</comment>
<dbReference type="AlphaFoldDB" id="A0A0F4ZDE8"/>
<dbReference type="EMBL" id="LAEV01001276">
    <property type="protein sequence ID" value="KKA28547.1"/>
    <property type="molecule type" value="Genomic_DNA"/>
</dbReference>
<dbReference type="PANTHER" id="PTHR46115">
    <property type="entry name" value="THIOREDOXIN-LIKE PROTEIN 1"/>
    <property type="match status" value="1"/>
</dbReference>
<evidence type="ECO:0000256" key="2">
    <source>
        <dbReference type="ARBA" id="ARBA00023157"/>
    </source>
</evidence>
<evidence type="ECO:0000313" key="5">
    <source>
        <dbReference type="Proteomes" id="UP000033483"/>
    </source>
</evidence>
<dbReference type="SUPFAM" id="SSF52833">
    <property type="entry name" value="Thioredoxin-like"/>
    <property type="match status" value="1"/>
</dbReference>
<dbReference type="InterPro" id="IPR036249">
    <property type="entry name" value="Thioredoxin-like_sf"/>
</dbReference>
<proteinExistence type="inferred from homology"/>
<evidence type="ECO:0000259" key="3">
    <source>
        <dbReference type="PROSITE" id="PS51352"/>
    </source>
</evidence>
<dbReference type="CDD" id="cd02947">
    <property type="entry name" value="TRX_family"/>
    <property type="match status" value="1"/>
</dbReference>
<dbReference type="InterPro" id="IPR013766">
    <property type="entry name" value="Thioredoxin_domain"/>
</dbReference>
<dbReference type="PRINTS" id="PR00421">
    <property type="entry name" value="THIOREDOXIN"/>
</dbReference>
<dbReference type="Proteomes" id="UP000033483">
    <property type="component" value="Unassembled WGS sequence"/>
</dbReference>
<organism evidence="4 5">
    <name type="scientific">Thielaviopsis punctulata</name>
    <dbReference type="NCBI Taxonomy" id="72032"/>
    <lineage>
        <taxon>Eukaryota</taxon>
        <taxon>Fungi</taxon>
        <taxon>Dikarya</taxon>
        <taxon>Ascomycota</taxon>
        <taxon>Pezizomycotina</taxon>
        <taxon>Sordariomycetes</taxon>
        <taxon>Hypocreomycetidae</taxon>
        <taxon>Microascales</taxon>
        <taxon>Ceratocystidaceae</taxon>
        <taxon>Thielaviopsis</taxon>
    </lineage>
</organism>
<evidence type="ECO:0000256" key="1">
    <source>
        <dbReference type="ARBA" id="ARBA00008987"/>
    </source>
</evidence>
<dbReference type="PROSITE" id="PS51352">
    <property type="entry name" value="THIOREDOXIN_2"/>
    <property type="match status" value="1"/>
</dbReference>
<feature type="domain" description="Thioredoxin" evidence="3">
    <location>
        <begin position="1"/>
        <end position="113"/>
    </location>
</feature>
<dbReference type="Gene3D" id="3.40.30.10">
    <property type="entry name" value="Glutaredoxin"/>
    <property type="match status" value="1"/>
</dbReference>
<keyword evidence="2" id="KW-1015">Disulfide bond</keyword>
<gene>
    <name evidence="4" type="ORF">TD95_002237</name>
</gene>
<dbReference type="Pfam" id="PF00085">
    <property type="entry name" value="Thioredoxin"/>
    <property type="match status" value="1"/>
</dbReference>
<sequence length="122" mass="13269">MSVVEVKNMDALKALFASHTYVAIDFYATWCPPCKMISPIFEKLAAAHAADEVFAFAKINVDEVREAAAAYNVTAMPTFMFFKEGQQVAVNGHKLIRGADVNALTGAMEKLGGLAKKRLAEL</sequence>
<protein>
    <recommendedName>
        <fullName evidence="3">Thioredoxin domain-containing protein</fullName>
    </recommendedName>
</protein>
<reference evidence="4 5" key="1">
    <citation type="submission" date="2015-03" db="EMBL/GenBank/DDBJ databases">
        <authorList>
            <person name="Radwan O."/>
            <person name="Al-Naeli F.A."/>
            <person name="Rendon G.A."/>
            <person name="Fields C."/>
        </authorList>
    </citation>
    <scope>NUCLEOTIDE SEQUENCE [LARGE SCALE GENOMIC DNA]</scope>
    <source>
        <strain evidence="4">CR-DP1</strain>
    </source>
</reference>
<keyword evidence="5" id="KW-1185">Reference proteome</keyword>
<evidence type="ECO:0000313" key="4">
    <source>
        <dbReference type="EMBL" id="KKA28547.1"/>
    </source>
</evidence>
<accession>A0A0F4ZDE8</accession>